<sequence>MIYVYNEDREVLPMTENEIEQDLASRTKVSSNSSTLTRQLQEENTNPTSYSIACKLLIRR</sequence>
<organism evidence="2 3">
    <name type="scientific">Clostridium zeae</name>
    <dbReference type="NCBI Taxonomy" id="2759022"/>
    <lineage>
        <taxon>Bacteria</taxon>
        <taxon>Bacillati</taxon>
        <taxon>Bacillota</taxon>
        <taxon>Clostridia</taxon>
        <taxon>Eubacteriales</taxon>
        <taxon>Clostridiaceae</taxon>
        <taxon>Clostridium</taxon>
    </lineage>
</organism>
<keyword evidence="3" id="KW-1185">Reference proteome</keyword>
<gene>
    <name evidence="2" type="ORF">CSC2_30880</name>
</gene>
<evidence type="ECO:0000256" key="1">
    <source>
        <dbReference type="SAM" id="MobiDB-lite"/>
    </source>
</evidence>
<feature type="compositionally biased region" description="Polar residues" evidence="1">
    <location>
        <begin position="27"/>
        <end position="47"/>
    </location>
</feature>
<dbReference type="RefSeq" id="WP_206870844.1">
    <property type="nucleotide sequence ID" value="NZ_BMBA01000003.1"/>
</dbReference>
<evidence type="ECO:0000313" key="3">
    <source>
        <dbReference type="Proteomes" id="UP000663802"/>
    </source>
</evidence>
<evidence type="ECO:0000313" key="2">
    <source>
        <dbReference type="EMBL" id="GFZ32562.1"/>
    </source>
</evidence>
<feature type="region of interest" description="Disordered" evidence="1">
    <location>
        <begin position="23"/>
        <end position="47"/>
    </location>
</feature>
<accession>A0ABQ1ECQ6</accession>
<comment type="caution">
    <text evidence="2">The sequence shown here is derived from an EMBL/GenBank/DDBJ whole genome shotgun (WGS) entry which is preliminary data.</text>
</comment>
<proteinExistence type="predicted"/>
<name>A0ABQ1ECQ6_9CLOT</name>
<protein>
    <submittedName>
        <fullName evidence="2">Uncharacterized protein</fullName>
    </submittedName>
</protein>
<reference evidence="2 3" key="1">
    <citation type="journal article" date="2021" name="Int. J. Syst. Evol. Microbiol.">
        <title>Clostridium zeae sp. nov., isolated from corn silage.</title>
        <authorList>
            <person name="Kobayashi H."/>
            <person name="Tanizawa Y."/>
            <person name="Yagura M."/>
            <person name="Sakamoto M."/>
            <person name="Ohkuma M."/>
            <person name="Tohno M."/>
        </authorList>
    </citation>
    <scope>NUCLEOTIDE SEQUENCE [LARGE SCALE GENOMIC DNA]</scope>
    <source>
        <strain evidence="2 3">CSC2</strain>
    </source>
</reference>
<dbReference type="EMBL" id="BMBA01000003">
    <property type="protein sequence ID" value="GFZ32562.1"/>
    <property type="molecule type" value="Genomic_DNA"/>
</dbReference>
<dbReference type="Proteomes" id="UP000663802">
    <property type="component" value="Unassembled WGS sequence"/>
</dbReference>